<feature type="compositionally biased region" description="Basic and acidic residues" evidence="1">
    <location>
        <begin position="179"/>
        <end position="197"/>
    </location>
</feature>
<dbReference type="AlphaFoldDB" id="A0A9Q1GQR9"/>
<evidence type="ECO:0000313" key="3">
    <source>
        <dbReference type="Proteomes" id="UP001153076"/>
    </source>
</evidence>
<keyword evidence="3" id="KW-1185">Reference proteome</keyword>
<feature type="compositionally biased region" description="Polar residues" evidence="1">
    <location>
        <begin position="51"/>
        <end position="66"/>
    </location>
</feature>
<accession>A0A9Q1GQR9</accession>
<sequence>MDILLEYVAISRSYVKGETQEITNTRTPELFILKDQDKVTTATQAREGDKTTQIQIQGSHPPTTATACVNQDDKDCLSPDDTFYCNPEFLEEVEQLETMAREKMQQKKRMDFTPPSFNLGISLEKGRCASRSLNITPATLKFSVSHKGGANASITGRTCQPTENADNLGKSQGSTKQMHKPEKEKPKRRNARGEHGITKQPMWKDLVDIQANKKGKEVAVRQQPKRIVKEVPFLCRSLFLKDYREARDQLKPTQLMLVDYAFLPPDELHPSMYVFLFIPVSYTHKVISLSRH</sequence>
<dbReference type="Proteomes" id="UP001153076">
    <property type="component" value="Unassembled WGS sequence"/>
</dbReference>
<feature type="region of interest" description="Disordered" evidence="1">
    <location>
        <begin position="147"/>
        <end position="199"/>
    </location>
</feature>
<feature type="compositionally biased region" description="Polar residues" evidence="1">
    <location>
        <begin position="152"/>
        <end position="176"/>
    </location>
</feature>
<organism evidence="2 3">
    <name type="scientific">Carnegiea gigantea</name>
    <dbReference type="NCBI Taxonomy" id="171969"/>
    <lineage>
        <taxon>Eukaryota</taxon>
        <taxon>Viridiplantae</taxon>
        <taxon>Streptophyta</taxon>
        <taxon>Embryophyta</taxon>
        <taxon>Tracheophyta</taxon>
        <taxon>Spermatophyta</taxon>
        <taxon>Magnoliopsida</taxon>
        <taxon>eudicotyledons</taxon>
        <taxon>Gunneridae</taxon>
        <taxon>Pentapetalae</taxon>
        <taxon>Caryophyllales</taxon>
        <taxon>Cactineae</taxon>
        <taxon>Cactaceae</taxon>
        <taxon>Cactoideae</taxon>
        <taxon>Echinocereeae</taxon>
        <taxon>Carnegiea</taxon>
    </lineage>
</organism>
<comment type="caution">
    <text evidence="2">The sequence shown here is derived from an EMBL/GenBank/DDBJ whole genome shotgun (WGS) entry which is preliminary data.</text>
</comment>
<protein>
    <submittedName>
        <fullName evidence="2">Uncharacterized protein</fullName>
    </submittedName>
</protein>
<evidence type="ECO:0000256" key="1">
    <source>
        <dbReference type="SAM" id="MobiDB-lite"/>
    </source>
</evidence>
<gene>
    <name evidence="2" type="ORF">Cgig2_032670</name>
</gene>
<feature type="region of interest" description="Disordered" evidence="1">
    <location>
        <begin position="43"/>
        <end position="66"/>
    </location>
</feature>
<name>A0A9Q1GQR9_9CARY</name>
<evidence type="ECO:0000313" key="2">
    <source>
        <dbReference type="EMBL" id="KAJ8423420.1"/>
    </source>
</evidence>
<dbReference type="EMBL" id="JAKOGI010001965">
    <property type="protein sequence ID" value="KAJ8423420.1"/>
    <property type="molecule type" value="Genomic_DNA"/>
</dbReference>
<reference evidence="2" key="1">
    <citation type="submission" date="2022-04" db="EMBL/GenBank/DDBJ databases">
        <title>Carnegiea gigantea Genome sequencing and assembly v2.</title>
        <authorList>
            <person name="Copetti D."/>
            <person name="Sanderson M.J."/>
            <person name="Burquez A."/>
            <person name="Wojciechowski M.F."/>
        </authorList>
    </citation>
    <scope>NUCLEOTIDE SEQUENCE</scope>
    <source>
        <strain evidence="2">SGP5-SGP5p</strain>
        <tissue evidence="2">Aerial part</tissue>
    </source>
</reference>
<proteinExistence type="predicted"/>